<dbReference type="Proteomes" id="UP000284242">
    <property type="component" value="Unassembled WGS sequence"/>
</dbReference>
<evidence type="ECO:0000313" key="2">
    <source>
        <dbReference type="EMBL" id="RGS69970.1"/>
    </source>
</evidence>
<evidence type="ECO:0000313" key="7">
    <source>
        <dbReference type="Proteomes" id="UP000284242"/>
    </source>
</evidence>
<dbReference type="OrthoDB" id="1542at2"/>
<reference evidence="6 7" key="2">
    <citation type="submission" date="2018-08" db="EMBL/GenBank/DDBJ databases">
        <title>A genome reference for cultivated species of the human gut microbiota.</title>
        <authorList>
            <person name="Zou Y."/>
            <person name="Xue W."/>
            <person name="Luo G."/>
        </authorList>
    </citation>
    <scope>NUCLEOTIDE SEQUENCE [LARGE SCALE GENOMIC DNA]</scope>
    <source>
        <strain evidence="3 6">AF14-23</strain>
        <strain evidence="2 7">AF21-24</strain>
    </source>
</reference>
<evidence type="ECO:0000313" key="1">
    <source>
        <dbReference type="EMBL" id="CUQ07776.1"/>
    </source>
</evidence>
<dbReference type="Proteomes" id="UP000293506">
    <property type="component" value="Unassembled WGS sequence"/>
</dbReference>
<dbReference type="Proteomes" id="UP000095413">
    <property type="component" value="Unassembled WGS sequence"/>
</dbReference>
<dbReference type="InterPro" id="IPR009377">
    <property type="entry name" value="EutA"/>
</dbReference>
<dbReference type="AlphaFoldDB" id="A0A174TF48"/>
<protein>
    <submittedName>
        <fullName evidence="1">Reactivating factor for ethanolamine ammonia lyase</fullName>
    </submittedName>
</protein>
<organism evidence="1 5">
    <name type="scientific">Blautia obeum</name>
    <dbReference type="NCBI Taxonomy" id="40520"/>
    <lineage>
        <taxon>Bacteria</taxon>
        <taxon>Bacillati</taxon>
        <taxon>Bacillota</taxon>
        <taxon>Clostridia</taxon>
        <taxon>Lachnospirales</taxon>
        <taxon>Lachnospiraceae</taxon>
        <taxon>Blautia</taxon>
    </lineage>
</organism>
<evidence type="ECO:0000313" key="6">
    <source>
        <dbReference type="Proteomes" id="UP000265828"/>
    </source>
</evidence>
<dbReference type="EMBL" id="QRZI01000025">
    <property type="protein sequence ID" value="RGV60087.1"/>
    <property type="molecule type" value="Genomic_DNA"/>
</dbReference>
<reference evidence="4 8" key="3">
    <citation type="journal article" date="2019" name="Science, e1252229">
        <title>Invertible promoters mediate bacterial phase variation, antibiotic resistance, and host adaptation in the gut.</title>
        <authorList>
            <person name="Jiang X."/>
            <person name="Hall A.B."/>
            <person name="Arthur T.D."/>
            <person name="Plichta D.R."/>
            <person name="Covington C.T."/>
            <person name="Poyet M."/>
            <person name="Crothers J."/>
            <person name="Moses P.L."/>
            <person name="Tolonen A.C."/>
            <person name="Vlamakis H."/>
            <person name="Alm E.J."/>
            <person name="Xavier R.J."/>
        </authorList>
    </citation>
    <scope>NUCLEOTIDE SEQUENCE [LARGE SCALE GENOMIC DNA]</scope>
    <source>
        <strain evidence="8">af_0058</strain>
        <strain evidence="4">Af_0058</strain>
    </source>
</reference>
<accession>A0A174TF48</accession>
<evidence type="ECO:0000313" key="3">
    <source>
        <dbReference type="EMBL" id="RGV60087.1"/>
    </source>
</evidence>
<name>A0A174TF48_9FIRM</name>
<evidence type="ECO:0000313" key="4">
    <source>
        <dbReference type="EMBL" id="RYT60808.1"/>
    </source>
</evidence>
<dbReference type="RefSeq" id="WP_055057129.1">
    <property type="nucleotide sequence ID" value="NZ_CAXSOH010000012.1"/>
</dbReference>
<dbReference type="Pfam" id="PF06277">
    <property type="entry name" value="EutA"/>
    <property type="match status" value="1"/>
</dbReference>
<dbReference type="Proteomes" id="UP000265828">
    <property type="component" value="Unassembled WGS sequence"/>
</dbReference>
<proteinExistence type="predicted"/>
<keyword evidence="1" id="KW-0456">Lyase</keyword>
<reference evidence="1 5" key="1">
    <citation type="submission" date="2015-09" db="EMBL/GenBank/DDBJ databases">
        <authorList>
            <consortium name="Pathogen Informatics"/>
        </authorList>
    </citation>
    <scope>NUCLEOTIDE SEQUENCE [LARGE SCALE GENOMIC DNA]</scope>
    <source>
        <strain evidence="1 5">2789STDY5834921</strain>
    </source>
</reference>
<gene>
    <name evidence="3" type="ORF">DWW07_18250</name>
    <name evidence="2" type="ORF">DWX77_14035</name>
    <name evidence="4" type="ORF">EAI82_15740</name>
    <name evidence="1" type="ORF">ERS852533_03659</name>
</gene>
<sequence>MNKLFLSEAIRENPLWRKQKITAGEETVRATVIGAGNCSMEVSGSTIYAKNVVYPVKNLPVQKVYCRNEEEIASIDQQLEYLKT</sequence>
<evidence type="ECO:0000313" key="5">
    <source>
        <dbReference type="Proteomes" id="UP000095413"/>
    </source>
</evidence>
<dbReference type="EMBL" id="QRVV01000062">
    <property type="protein sequence ID" value="RGS69970.1"/>
    <property type="molecule type" value="Genomic_DNA"/>
</dbReference>
<dbReference type="EMBL" id="RCXQ01000029">
    <property type="protein sequence ID" value="RYT60808.1"/>
    <property type="molecule type" value="Genomic_DNA"/>
</dbReference>
<dbReference type="GO" id="GO:0016829">
    <property type="term" value="F:lyase activity"/>
    <property type="evidence" value="ECO:0007669"/>
    <property type="project" value="UniProtKB-KW"/>
</dbReference>
<evidence type="ECO:0000313" key="8">
    <source>
        <dbReference type="Proteomes" id="UP000293506"/>
    </source>
</evidence>
<dbReference type="EMBL" id="CZBA01000039">
    <property type="protein sequence ID" value="CUQ07776.1"/>
    <property type="molecule type" value="Genomic_DNA"/>
</dbReference>